<reference evidence="3" key="1">
    <citation type="submission" date="2019-08" db="EMBL/GenBank/DDBJ databases">
        <authorList>
            <person name="Kucharzyk K."/>
            <person name="Murdoch R.W."/>
            <person name="Higgins S."/>
            <person name="Loffler F."/>
        </authorList>
    </citation>
    <scope>NUCLEOTIDE SEQUENCE</scope>
</reference>
<comment type="caution">
    <text evidence="3">The sequence shown here is derived from an EMBL/GenBank/DDBJ whole genome shotgun (WGS) entry which is preliminary data.</text>
</comment>
<dbReference type="SUPFAM" id="SSF53383">
    <property type="entry name" value="PLP-dependent transferases"/>
    <property type="match status" value="1"/>
</dbReference>
<sequence>MTVYGEPVPEERCGVISFNVDGVHPHDTATILDADGIAVRAGHHCAQPLMEFLGITACARASFAVYNTEEDVDAFLSSVEKVRRWMGLGA</sequence>
<evidence type="ECO:0000259" key="2">
    <source>
        <dbReference type="Pfam" id="PF00266"/>
    </source>
</evidence>
<dbReference type="AlphaFoldDB" id="A0A645IL73"/>
<dbReference type="Gene3D" id="3.90.1150.10">
    <property type="entry name" value="Aspartate Aminotransferase, domain 1"/>
    <property type="match status" value="1"/>
</dbReference>
<dbReference type="PANTHER" id="PTHR43586">
    <property type="entry name" value="CYSTEINE DESULFURASE"/>
    <property type="match status" value="1"/>
</dbReference>
<dbReference type="Pfam" id="PF00266">
    <property type="entry name" value="Aminotran_5"/>
    <property type="match status" value="1"/>
</dbReference>
<dbReference type="EC" id="2.8.1.7" evidence="3"/>
<dbReference type="PANTHER" id="PTHR43586:SF8">
    <property type="entry name" value="CYSTEINE DESULFURASE 1, CHLOROPLASTIC"/>
    <property type="match status" value="1"/>
</dbReference>
<feature type="domain" description="Aminotransferase class V" evidence="2">
    <location>
        <begin position="2"/>
        <end position="75"/>
    </location>
</feature>
<name>A0A645IL73_9ZZZZ</name>
<dbReference type="InterPro" id="IPR015424">
    <property type="entry name" value="PyrdxlP-dep_Trfase"/>
</dbReference>
<gene>
    <name evidence="3" type="primary">sufS_55</name>
    <name evidence="3" type="ORF">SDC9_199693</name>
</gene>
<keyword evidence="1" id="KW-0663">Pyridoxal phosphate</keyword>
<organism evidence="3">
    <name type="scientific">bioreactor metagenome</name>
    <dbReference type="NCBI Taxonomy" id="1076179"/>
    <lineage>
        <taxon>unclassified sequences</taxon>
        <taxon>metagenomes</taxon>
        <taxon>ecological metagenomes</taxon>
    </lineage>
</organism>
<dbReference type="EMBL" id="VSSQ01117749">
    <property type="protein sequence ID" value="MPN52041.1"/>
    <property type="molecule type" value="Genomic_DNA"/>
</dbReference>
<protein>
    <submittedName>
        <fullName evidence="3">Cysteine desulfurase SufS</fullName>
        <ecNumber evidence="3">2.8.1.7</ecNumber>
    </submittedName>
</protein>
<dbReference type="InterPro" id="IPR000192">
    <property type="entry name" value="Aminotrans_V_dom"/>
</dbReference>
<proteinExistence type="predicted"/>
<evidence type="ECO:0000256" key="1">
    <source>
        <dbReference type="ARBA" id="ARBA00022898"/>
    </source>
</evidence>
<accession>A0A645IL73</accession>
<keyword evidence="3" id="KW-0808">Transferase</keyword>
<dbReference type="GO" id="GO:0031071">
    <property type="term" value="F:cysteine desulfurase activity"/>
    <property type="evidence" value="ECO:0007669"/>
    <property type="project" value="UniProtKB-EC"/>
</dbReference>
<evidence type="ECO:0000313" key="3">
    <source>
        <dbReference type="EMBL" id="MPN52041.1"/>
    </source>
</evidence>
<dbReference type="InterPro" id="IPR015422">
    <property type="entry name" value="PyrdxlP-dep_Trfase_small"/>
</dbReference>